<comment type="caution">
    <text evidence="1">The sequence shown here is derived from an EMBL/GenBank/DDBJ whole genome shotgun (WGS) entry which is preliminary data.</text>
</comment>
<gene>
    <name evidence="1" type="ORF">RBJ67_25755</name>
</gene>
<keyword evidence="2" id="KW-1185">Reference proteome</keyword>
<evidence type="ECO:0000313" key="1">
    <source>
        <dbReference type="EMBL" id="MDQ2259538.1"/>
    </source>
</evidence>
<name>A0AAW8HGK2_9ENTR</name>
<protein>
    <submittedName>
        <fullName evidence="1">Uncharacterized protein</fullName>
    </submittedName>
</protein>
<proteinExistence type="predicted"/>
<dbReference type="Proteomes" id="UP001225042">
    <property type="component" value="Unassembled WGS sequence"/>
</dbReference>
<evidence type="ECO:0000313" key="2">
    <source>
        <dbReference type="Proteomes" id="UP001225042"/>
    </source>
</evidence>
<organism evidence="1 2">
    <name type="scientific">Enterobacter soli</name>
    <dbReference type="NCBI Taxonomy" id="885040"/>
    <lineage>
        <taxon>Bacteria</taxon>
        <taxon>Pseudomonadati</taxon>
        <taxon>Pseudomonadota</taxon>
        <taxon>Gammaproteobacteria</taxon>
        <taxon>Enterobacterales</taxon>
        <taxon>Enterobacteriaceae</taxon>
        <taxon>Enterobacter</taxon>
    </lineage>
</organism>
<dbReference type="RefSeq" id="WP_063448318.1">
    <property type="nucleotide sequence ID" value="NZ_JAVDKS010000022.1"/>
</dbReference>
<accession>A0AAW8HGK2</accession>
<reference evidence="1 2" key="1">
    <citation type="submission" date="2023-08" db="EMBL/GenBank/DDBJ databases">
        <authorList>
            <person name="Dale J."/>
        </authorList>
    </citation>
    <scope>NUCLEOTIDE SEQUENCE [LARGE SCALE GENOMIC DNA]</scope>
    <source>
        <strain evidence="1 2">2023EL-00788</strain>
    </source>
</reference>
<dbReference type="AlphaFoldDB" id="A0AAW8HGK2"/>
<dbReference type="EMBL" id="JAVDKS010000022">
    <property type="protein sequence ID" value="MDQ2259538.1"/>
    <property type="molecule type" value="Genomic_DNA"/>
</dbReference>
<sequence length="126" mass="14868">MDFSKIDFTHDCFVDLHVGNYGSLSGLFFSGKTDLATLEQLFTDSHDWQKSFQREGRQYVMGFVDPGNVQFITFMQHTFVKQKELDEKFFREHGFYEQSHDFFDVWFDNDVSDVQISFPYSIQDGT</sequence>